<evidence type="ECO:0000256" key="1">
    <source>
        <dbReference type="SAM" id="Phobius"/>
    </source>
</evidence>
<sequence length="338" mass="35809">MNPTHVTELLERAASSVTPTEADPSTRLVDLGRRSVRRRRRTWGAAGSVAAATVAATVVALPLGPAAPDRFEAAKPPTNTVHVGDVSVNVPAGWRTSTVATFDPCTAEQHTVYLAERWNPRTMWLRGVPPQNTPVTCEPPGRTWLAVVRQGAGAAISPNRVMVRDRQMIQVEQPAPDTIPSMLHYRAITDEIKATTVFISGNDEERRQLLRGTTWPPGPPAPPSGGLALPGRITSATTDAPPSNGMVVATDAKTLNRIRALLAELRDPVPADEVCTIQKPGAVGISLGDVTVVLGDSTCPQAVSTGGGHVRSPAGLGRELLDLIVASDRAATERSPRD</sequence>
<name>A0ABY7ZXG4_9ACTN</name>
<evidence type="ECO:0000313" key="3">
    <source>
        <dbReference type="Proteomes" id="UP001219605"/>
    </source>
</evidence>
<dbReference type="EMBL" id="CP118615">
    <property type="protein sequence ID" value="WDZ86693.1"/>
    <property type="molecule type" value="Genomic_DNA"/>
</dbReference>
<evidence type="ECO:0000313" key="2">
    <source>
        <dbReference type="EMBL" id="WDZ86693.1"/>
    </source>
</evidence>
<keyword evidence="3" id="KW-1185">Reference proteome</keyword>
<keyword evidence="1" id="KW-1133">Transmembrane helix</keyword>
<dbReference type="Proteomes" id="UP001219605">
    <property type="component" value="Chromosome"/>
</dbReference>
<protein>
    <submittedName>
        <fullName evidence="2">Uncharacterized protein</fullName>
    </submittedName>
</protein>
<keyword evidence="1" id="KW-0812">Transmembrane</keyword>
<gene>
    <name evidence="2" type="ORF">PVK37_10000</name>
</gene>
<feature type="transmembrane region" description="Helical" evidence="1">
    <location>
        <begin position="43"/>
        <end position="63"/>
    </location>
</feature>
<accession>A0ABY7ZXG4</accession>
<reference evidence="2 3" key="1">
    <citation type="submission" date="2023-02" db="EMBL/GenBank/DDBJ databases">
        <authorList>
            <person name="Mo P."/>
        </authorList>
    </citation>
    <scope>NUCLEOTIDE SEQUENCE [LARGE SCALE GENOMIC DNA]</scope>
    <source>
        <strain evidence="2 3">HUAS 3</strain>
    </source>
</reference>
<dbReference type="RefSeq" id="WP_275033542.1">
    <property type="nucleotide sequence ID" value="NZ_CP118615.1"/>
</dbReference>
<organism evidence="2 3">
    <name type="scientific">Micromonospora cathayae</name>
    <dbReference type="NCBI Taxonomy" id="3028804"/>
    <lineage>
        <taxon>Bacteria</taxon>
        <taxon>Bacillati</taxon>
        <taxon>Actinomycetota</taxon>
        <taxon>Actinomycetes</taxon>
        <taxon>Micromonosporales</taxon>
        <taxon>Micromonosporaceae</taxon>
        <taxon>Micromonospora</taxon>
    </lineage>
</organism>
<keyword evidence="1" id="KW-0472">Membrane</keyword>
<proteinExistence type="predicted"/>